<evidence type="ECO:0000313" key="8">
    <source>
        <dbReference type="EMBL" id="VVC89163.1"/>
    </source>
</evidence>
<dbReference type="Gene3D" id="1.20.1250.20">
    <property type="entry name" value="MFS general substrate transporter like domains"/>
    <property type="match status" value="1"/>
</dbReference>
<evidence type="ECO:0000256" key="6">
    <source>
        <dbReference type="SAM" id="Phobius"/>
    </source>
</evidence>
<keyword evidence="4 6" id="KW-1133">Transmembrane helix</keyword>
<dbReference type="PROSITE" id="PS51257">
    <property type="entry name" value="PROKAR_LIPOPROTEIN"/>
    <property type="match status" value="1"/>
</dbReference>
<dbReference type="PANTHER" id="PTHR16172:SF27">
    <property type="entry name" value="FI19426P1"/>
    <property type="match status" value="1"/>
</dbReference>
<dbReference type="InterPro" id="IPR036259">
    <property type="entry name" value="MFS_trans_sf"/>
</dbReference>
<comment type="subcellular location">
    <subcellularLocation>
        <location evidence="1">Membrane</location>
        <topology evidence="1">Multi-pass membrane protein</topology>
    </subcellularLocation>
</comment>
<name>A0A5E4PVG8_9NEOP</name>
<evidence type="ECO:0000256" key="5">
    <source>
        <dbReference type="ARBA" id="ARBA00023136"/>
    </source>
</evidence>
<keyword evidence="9" id="KW-1185">Reference proteome</keyword>
<evidence type="ECO:0000256" key="3">
    <source>
        <dbReference type="ARBA" id="ARBA00022692"/>
    </source>
</evidence>
<feature type="transmembrane region" description="Helical" evidence="6">
    <location>
        <begin position="92"/>
        <end position="112"/>
    </location>
</feature>
<dbReference type="InterPro" id="IPR024989">
    <property type="entry name" value="MFS_assoc_dom"/>
</dbReference>
<comment type="similarity">
    <text evidence="2">Belongs to the major facilitator superfamily. MFSD6 family.</text>
</comment>
<evidence type="ECO:0000256" key="4">
    <source>
        <dbReference type="ARBA" id="ARBA00022989"/>
    </source>
</evidence>
<gene>
    <name evidence="8" type="ORF">LSINAPIS_LOCUS2354</name>
</gene>
<dbReference type="Proteomes" id="UP000324832">
    <property type="component" value="Unassembled WGS sequence"/>
</dbReference>
<accession>A0A5E4PVG8</accession>
<protein>
    <recommendedName>
        <fullName evidence="7">Major facilitator superfamily associated domain-containing protein</fullName>
    </recommendedName>
</protein>
<evidence type="ECO:0000259" key="7">
    <source>
        <dbReference type="Pfam" id="PF12832"/>
    </source>
</evidence>
<feature type="transmembrane region" description="Helical" evidence="6">
    <location>
        <begin position="12"/>
        <end position="34"/>
    </location>
</feature>
<dbReference type="InterPro" id="IPR051717">
    <property type="entry name" value="MFS_MFSD6"/>
</dbReference>
<organism evidence="8 9">
    <name type="scientific">Leptidea sinapis</name>
    <dbReference type="NCBI Taxonomy" id="189913"/>
    <lineage>
        <taxon>Eukaryota</taxon>
        <taxon>Metazoa</taxon>
        <taxon>Ecdysozoa</taxon>
        <taxon>Arthropoda</taxon>
        <taxon>Hexapoda</taxon>
        <taxon>Insecta</taxon>
        <taxon>Pterygota</taxon>
        <taxon>Neoptera</taxon>
        <taxon>Endopterygota</taxon>
        <taxon>Lepidoptera</taxon>
        <taxon>Glossata</taxon>
        <taxon>Ditrysia</taxon>
        <taxon>Papilionoidea</taxon>
        <taxon>Pieridae</taxon>
        <taxon>Dismorphiinae</taxon>
        <taxon>Leptidea</taxon>
    </lineage>
</organism>
<evidence type="ECO:0000313" key="9">
    <source>
        <dbReference type="Proteomes" id="UP000324832"/>
    </source>
</evidence>
<reference evidence="8 9" key="1">
    <citation type="submission" date="2017-07" db="EMBL/GenBank/DDBJ databases">
        <authorList>
            <person name="Talla V."/>
            <person name="Backstrom N."/>
        </authorList>
    </citation>
    <scope>NUCLEOTIDE SEQUENCE [LARGE SCALE GENOMIC DNA]</scope>
</reference>
<dbReference type="EMBL" id="FZQP02000460">
    <property type="protein sequence ID" value="VVC89163.1"/>
    <property type="molecule type" value="Genomic_DNA"/>
</dbReference>
<keyword evidence="5 6" id="KW-0472">Membrane</keyword>
<evidence type="ECO:0000256" key="2">
    <source>
        <dbReference type="ARBA" id="ARBA00005241"/>
    </source>
</evidence>
<dbReference type="Pfam" id="PF12832">
    <property type="entry name" value="MFS_1_like"/>
    <property type="match status" value="1"/>
</dbReference>
<keyword evidence="3 6" id="KW-0812">Transmembrane</keyword>
<evidence type="ECO:0000256" key="1">
    <source>
        <dbReference type="ARBA" id="ARBA00004141"/>
    </source>
</evidence>
<dbReference type="PANTHER" id="PTHR16172">
    <property type="entry name" value="MAJOR FACILITATOR SUPERFAMILY DOMAIN-CONTAINING PROTEIN 6-LIKE"/>
    <property type="match status" value="1"/>
</dbReference>
<sequence>MKVKMKRIVNKNLITLKCVLFCFLAGIGCIYPFLPLHMLSVGLNKGEARLISTVTPCVALLGPAILGPLIDKLSVGRGSTGGAGVPSGSGKLLRIVTALCLILSALFYSLLLAARRPQVLFMCDADRGYVMQEVCAEGMRCNRWEGEKSGVLAVGACEYGCADENMTWVMTPFTTTSTTTTVRPLYNSVANATPAPAVEEVEDDTYFEMSPPHLCYNGQCVVYMQHADRLRCAVPPERLKEFSQDVEDCKPAVRCQVLDPYDEPGGVLADAECRRVLRSRYWALLA</sequence>
<proteinExistence type="inferred from homology"/>
<dbReference type="SUPFAM" id="SSF103473">
    <property type="entry name" value="MFS general substrate transporter"/>
    <property type="match status" value="1"/>
</dbReference>
<dbReference type="GO" id="GO:0016020">
    <property type="term" value="C:membrane"/>
    <property type="evidence" value="ECO:0007669"/>
    <property type="project" value="UniProtKB-SubCell"/>
</dbReference>
<dbReference type="AlphaFoldDB" id="A0A5E4PVG8"/>
<feature type="domain" description="Major facilitator superfamily associated" evidence="7">
    <location>
        <begin position="13"/>
        <end position="162"/>
    </location>
</feature>